<evidence type="ECO:0000256" key="3">
    <source>
        <dbReference type="ARBA" id="ARBA00023163"/>
    </source>
</evidence>
<dbReference type="EMBL" id="WNKX01000014">
    <property type="protein sequence ID" value="MTW12465.1"/>
    <property type="molecule type" value="Genomic_DNA"/>
</dbReference>
<feature type="domain" description="HTH araC/xylS-type" evidence="4">
    <location>
        <begin position="154"/>
        <end position="253"/>
    </location>
</feature>
<dbReference type="InterPro" id="IPR013656">
    <property type="entry name" value="PAS_4"/>
</dbReference>
<reference evidence="5 6" key="1">
    <citation type="submission" date="2019-11" db="EMBL/GenBank/DDBJ databases">
        <title>Type strains purchased from KCTC, JCM and DSMZ.</title>
        <authorList>
            <person name="Lu H."/>
        </authorList>
    </citation>
    <scope>NUCLEOTIDE SEQUENCE [LARGE SCALE GENOMIC DNA]</scope>
    <source>
        <strain evidence="5 6">JCM 31587</strain>
    </source>
</reference>
<dbReference type="NCBIfam" id="TIGR00229">
    <property type="entry name" value="sensory_box"/>
    <property type="match status" value="1"/>
</dbReference>
<dbReference type="PANTHER" id="PTHR46796">
    <property type="entry name" value="HTH-TYPE TRANSCRIPTIONAL ACTIVATOR RHAS-RELATED"/>
    <property type="match status" value="1"/>
</dbReference>
<dbReference type="PANTHER" id="PTHR46796:SF13">
    <property type="entry name" value="HTH-TYPE TRANSCRIPTIONAL ACTIVATOR RHAS"/>
    <property type="match status" value="1"/>
</dbReference>
<dbReference type="Proteomes" id="UP000472320">
    <property type="component" value="Unassembled WGS sequence"/>
</dbReference>
<comment type="caution">
    <text evidence="5">The sequence shown here is derived from an EMBL/GenBank/DDBJ whole genome shotgun (WGS) entry which is preliminary data.</text>
</comment>
<evidence type="ECO:0000313" key="5">
    <source>
        <dbReference type="EMBL" id="MTW12465.1"/>
    </source>
</evidence>
<keyword evidence="2" id="KW-0238">DNA-binding</keyword>
<dbReference type="SMART" id="SM00342">
    <property type="entry name" value="HTH_ARAC"/>
    <property type="match status" value="1"/>
</dbReference>
<evidence type="ECO:0000256" key="2">
    <source>
        <dbReference type="ARBA" id="ARBA00023125"/>
    </source>
</evidence>
<dbReference type="PROSITE" id="PS01124">
    <property type="entry name" value="HTH_ARAC_FAMILY_2"/>
    <property type="match status" value="1"/>
</dbReference>
<dbReference type="Gene3D" id="1.10.10.60">
    <property type="entry name" value="Homeodomain-like"/>
    <property type="match status" value="1"/>
</dbReference>
<proteinExistence type="predicted"/>
<dbReference type="InterPro" id="IPR035965">
    <property type="entry name" value="PAS-like_dom_sf"/>
</dbReference>
<dbReference type="InterPro" id="IPR000014">
    <property type="entry name" value="PAS"/>
</dbReference>
<dbReference type="PRINTS" id="PR00032">
    <property type="entry name" value="HTHARAC"/>
</dbReference>
<keyword evidence="3" id="KW-0804">Transcription</keyword>
<dbReference type="GO" id="GO:0043565">
    <property type="term" value="F:sequence-specific DNA binding"/>
    <property type="evidence" value="ECO:0007669"/>
    <property type="project" value="InterPro"/>
</dbReference>
<dbReference type="Pfam" id="PF12833">
    <property type="entry name" value="HTH_18"/>
    <property type="match status" value="1"/>
</dbReference>
<dbReference type="PROSITE" id="PS00041">
    <property type="entry name" value="HTH_ARAC_FAMILY_1"/>
    <property type="match status" value="1"/>
</dbReference>
<sequence length="272" mass="30939">MEARHRARQSMGDTFMMDRPWNVELDAIEKLFDALTEVAFFVKDRDGRYVAVNNTLARRCGLRNKTDILGKTAMDVHPHPLATAYEAQDRQVIEMGATIEKHLELHLYPNRRRGWCLTHKTPLRNEHGDIVGLVGTSHDLGLVDEQHPVYRQVARIAQRIRDNYHQQLNLADLAREEGLSLARVERLFQKVFHYSPRQLLLQSRLEGALTLIEAHPGRSIADIARECGYTDHSAFSRQFKAMTGYTPSQYRNGSGTRTPVAFSPISCAVHAA</sequence>
<organism evidence="5 6">
    <name type="scientific">Massilia eburnea</name>
    <dbReference type="NCBI Taxonomy" id="1776165"/>
    <lineage>
        <taxon>Bacteria</taxon>
        <taxon>Pseudomonadati</taxon>
        <taxon>Pseudomonadota</taxon>
        <taxon>Betaproteobacteria</taxon>
        <taxon>Burkholderiales</taxon>
        <taxon>Oxalobacteraceae</taxon>
        <taxon>Telluria group</taxon>
        <taxon>Massilia</taxon>
    </lineage>
</organism>
<keyword evidence="1" id="KW-0805">Transcription regulation</keyword>
<dbReference type="InterPro" id="IPR050204">
    <property type="entry name" value="AraC_XylS_family_regulators"/>
</dbReference>
<dbReference type="InterPro" id="IPR020449">
    <property type="entry name" value="Tscrpt_reg_AraC-type_HTH"/>
</dbReference>
<dbReference type="AlphaFoldDB" id="A0A6L6QJU5"/>
<gene>
    <name evidence="5" type="ORF">GM658_17795</name>
</gene>
<dbReference type="OrthoDB" id="6146868at2"/>
<dbReference type="SUPFAM" id="SSF55785">
    <property type="entry name" value="PYP-like sensor domain (PAS domain)"/>
    <property type="match status" value="1"/>
</dbReference>
<name>A0A6L6QJU5_9BURK</name>
<evidence type="ECO:0000256" key="1">
    <source>
        <dbReference type="ARBA" id="ARBA00023015"/>
    </source>
</evidence>
<dbReference type="GO" id="GO:0003700">
    <property type="term" value="F:DNA-binding transcription factor activity"/>
    <property type="evidence" value="ECO:0007669"/>
    <property type="project" value="InterPro"/>
</dbReference>
<dbReference type="Gene3D" id="3.30.450.20">
    <property type="entry name" value="PAS domain"/>
    <property type="match status" value="1"/>
</dbReference>
<protein>
    <submittedName>
        <fullName evidence="5">PAS domain-containing protein</fullName>
    </submittedName>
</protein>
<dbReference type="InterPro" id="IPR018062">
    <property type="entry name" value="HTH_AraC-typ_CS"/>
</dbReference>
<evidence type="ECO:0000313" key="6">
    <source>
        <dbReference type="Proteomes" id="UP000472320"/>
    </source>
</evidence>
<keyword evidence="6" id="KW-1185">Reference proteome</keyword>
<dbReference type="InterPro" id="IPR009057">
    <property type="entry name" value="Homeodomain-like_sf"/>
</dbReference>
<dbReference type="InterPro" id="IPR018060">
    <property type="entry name" value="HTH_AraC"/>
</dbReference>
<dbReference type="Pfam" id="PF08448">
    <property type="entry name" value="PAS_4"/>
    <property type="match status" value="1"/>
</dbReference>
<evidence type="ECO:0000259" key="4">
    <source>
        <dbReference type="PROSITE" id="PS01124"/>
    </source>
</evidence>
<accession>A0A6L6QJU5</accession>
<dbReference type="SUPFAM" id="SSF46689">
    <property type="entry name" value="Homeodomain-like"/>
    <property type="match status" value="2"/>
</dbReference>